<gene>
    <name evidence="1" type="ORF">LCGC14_1117380</name>
</gene>
<accession>A0A0F9PN29</accession>
<evidence type="ECO:0000313" key="1">
    <source>
        <dbReference type="EMBL" id="KKN02461.1"/>
    </source>
</evidence>
<comment type="caution">
    <text evidence="1">The sequence shown here is derived from an EMBL/GenBank/DDBJ whole genome shotgun (WGS) entry which is preliminary data.</text>
</comment>
<dbReference type="AlphaFoldDB" id="A0A0F9PN29"/>
<protein>
    <submittedName>
        <fullName evidence="1">Uncharacterized protein</fullName>
    </submittedName>
</protein>
<organism evidence="1">
    <name type="scientific">marine sediment metagenome</name>
    <dbReference type="NCBI Taxonomy" id="412755"/>
    <lineage>
        <taxon>unclassified sequences</taxon>
        <taxon>metagenomes</taxon>
        <taxon>ecological metagenomes</taxon>
    </lineage>
</organism>
<dbReference type="EMBL" id="LAZR01005145">
    <property type="protein sequence ID" value="KKN02461.1"/>
    <property type="molecule type" value="Genomic_DNA"/>
</dbReference>
<reference evidence="1" key="1">
    <citation type="journal article" date="2015" name="Nature">
        <title>Complex archaea that bridge the gap between prokaryotes and eukaryotes.</title>
        <authorList>
            <person name="Spang A."/>
            <person name="Saw J.H."/>
            <person name="Jorgensen S.L."/>
            <person name="Zaremba-Niedzwiedzka K."/>
            <person name="Martijn J."/>
            <person name="Lind A.E."/>
            <person name="van Eijk R."/>
            <person name="Schleper C."/>
            <person name="Guy L."/>
            <person name="Ettema T.J."/>
        </authorList>
    </citation>
    <scope>NUCLEOTIDE SEQUENCE</scope>
</reference>
<name>A0A0F9PN29_9ZZZZ</name>
<proteinExistence type="predicted"/>
<sequence length="124" mass="14550">MKSILCKKCGLKFALQEQGYYPYCYICALKLKGKYKSAKEELSKKSYFGNNWWTYHTKWDFKKLGWSFAPVVYFKALLGNVLNCASINETPKMPELMDKTLEQQLKVLGVSQWQVNQAIKYYSF</sequence>